<dbReference type="EMBL" id="APNK01000002">
    <property type="protein sequence ID" value="KEZ79011.1"/>
    <property type="molecule type" value="Genomic_DNA"/>
</dbReference>
<evidence type="ECO:0000259" key="2">
    <source>
        <dbReference type="Pfam" id="PF12804"/>
    </source>
</evidence>
<organism evidence="3 4">
    <name type="scientific">Salinisphaera hydrothermalis (strain C41B8)</name>
    <dbReference type="NCBI Taxonomy" id="1304275"/>
    <lineage>
        <taxon>Bacteria</taxon>
        <taxon>Pseudomonadati</taxon>
        <taxon>Pseudomonadota</taxon>
        <taxon>Gammaproteobacteria</taxon>
        <taxon>Salinisphaerales</taxon>
        <taxon>Salinisphaeraceae</taxon>
        <taxon>Salinisphaera</taxon>
    </lineage>
</organism>
<protein>
    <submittedName>
        <fullName evidence="3">4-diphosphocytidyl-2C-methyl-D-erythritol synthase</fullName>
    </submittedName>
</protein>
<name>A0A084IQM7_SALHC</name>
<evidence type="ECO:0000256" key="1">
    <source>
        <dbReference type="ARBA" id="ARBA00022842"/>
    </source>
</evidence>
<dbReference type="eggNOG" id="COG2068">
    <property type="taxonomic scope" value="Bacteria"/>
</dbReference>
<dbReference type="AlphaFoldDB" id="A0A084IQM7"/>
<keyword evidence="1" id="KW-0460">Magnesium</keyword>
<dbReference type="SUPFAM" id="SSF53448">
    <property type="entry name" value="Nucleotide-diphospho-sugar transferases"/>
    <property type="match status" value="1"/>
</dbReference>
<gene>
    <name evidence="3" type="ORF">C41B8_02737</name>
</gene>
<dbReference type="Pfam" id="PF12804">
    <property type="entry name" value="NTP_transf_3"/>
    <property type="match status" value="1"/>
</dbReference>
<feature type="domain" description="MobA-like NTP transferase" evidence="2">
    <location>
        <begin position="2"/>
        <end position="140"/>
    </location>
</feature>
<dbReference type="STRING" id="1304275.C41B8_02737"/>
<dbReference type="PANTHER" id="PTHR43777">
    <property type="entry name" value="MOLYBDENUM COFACTOR CYTIDYLYLTRANSFERASE"/>
    <property type="match status" value="1"/>
</dbReference>
<dbReference type="Proteomes" id="UP000028302">
    <property type="component" value="Unassembled WGS sequence"/>
</dbReference>
<sequence length="192" mass="21182">MLAAGRSRRFGWANKLLAPVNGRPLIAVTLANVLAATRGPVVLVVDHQARALRAALVRHGLLDRRLHIVYEPGLRRDMSRSRTRGVAAAPRLSTSLQIHLADVPGIDARTVGRMRRAIQAGAAAARPWHAACPGHPVRFRIDRALGPEPTTHRDPQTYLKKLPADAWSEIAGSRACVNDIDRRQMLRNIIYE</sequence>
<evidence type="ECO:0000313" key="3">
    <source>
        <dbReference type="EMBL" id="KEZ79011.1"/>
    </source>
</evidence>
<keyword evidence="4" id="KW-1185">Reference proteome</keyword>
<dbReference type="Gene3D" id="3.90.550.10">
    <property type="entry name" value="Spore Coat Polysaccharide Biosynthesis Protein SpsA, Chain A"/>
    <property type="match status" value="1"/>
</dbReference>
<proteinExistence type="predicted"/>
<dbReference type="GO" id="GO:0016779">
    <property type="term" value="F:nucleotidyltransferase activity"/>
    <property type="evidence" value="ECO:0007669"/>
    <property type="project" value="UniProtKB-ARBA"/>
</dbReference>
<accession>A0A084IQM7</accession>
<reference evidence="3 4" key="1">
    <citation type="submission" date="2013-03" db="EMBL/GenBank/DDBJ databases">
        <title>Salinisphaera hydrothermalis C41B8 Genome Sequencing.</title>
        <authorList>
            <person name="Li C."/>
            <person name="Lai Q."/>
            <person name="Shao Z."/>
        </authorList>
    </citation>
    <scope>NUCLEOTIDE SEQUENCE [LARGE SCALE GENOMIC DNA]</scope>
    <source>
        <strain evidence="3 4">C41B8</strain>
    </source>
</reference>
<dbReference type="InterPro" id="IPR029044">
    <property type="entry name" value="Nucleotide-diphossugar_trans"/>
</dbReference>
<dbReference type="PANTHER" id="PTHR43777:SF1">
    <property type="entry name" value="MOLYBDENUM COFACTOR CYTIDYLYLTRANSFERASE"/>
    <property type="match status" value="1"/>
</dbReference>
<comment type="caution">
    <text evidence="3">The sequence shown here is derived from an EMBL/GenBank/DDBJ whole genome shotgun (WGS) entry which is preliminary data.</text>
</comment>
<evidence type="ECO:0000313" key="4">
    <source>
        <dbReference type="Proteomes" id="UP000028302"/>
    </source>
</evidence>
<dbReference type="InterPro" id="IPR025877">
    <property type="entry name" value="MobA-like_NTP_Trfase"/>
</dbReference>